<evidence type="ECO:0000256" key="2">
    <source>
        <dbReference type="SAM" id="MobiDB-lite"/>
    </source>
</evidence>
<evidence type="ECO:0000313" key="5">
    <source>
        <dbReference type="Proteomes" id="UP000826656"/>
    </source>
</evidence>
<dbReference type="InterPro" id="IPR018333">
    <property type="entry name" value="Squalene_cyclase"/>
</dbReference>
<keyword evidence="5" id="KW-1185">Reference proteome</keyword>
<comment type="similarity">
    <text evidence="1">Belongs to the terpene cyclase/mutase family.</text>
</comment>
<dbReference type="PANTHER" id="PTHR11764">
    <property type="entry name" value="TERPENE CYCLASE/MUTASE FAMILY MEMBER"/>
    <property type="match status" value="1"/>
</dbReference>
<accession>A0ABQ7V3Z2</accession>
<feature type="compositionally biased region" description="Basic and acidic residues" evidence="2">
    <location>
        <begin position="205"/>
        <end position="223"/>
    </location>
</feature>
<dbReference type="PANTHER" id="PTHR11764:SF20">
    <property type="entry name" value="LANOSTEROL SYNTHASE"/>
    <property type="match status" value="1"/>
</dbReference>
<evidence type="ECO:0000256" key="1">
    <source>
        <dbReference type="ARBA" id="ARBA00009755"/>
    </source>
</evidence>
<dbReference type="Proteomes" id="UP000826656">
    <property type="component" value="Unassembled WGS sequence"/>
</dbReference>
<gene>
    <name evidence="4" type="ORF">KY290_021555</name>
</gene>
<name>A0ABQ7V3Z2_SOLTU</name>
<feature type="transmembrane region" description="Helical" evidence="3">
    <location>
        <begin position="67"/>
        <end position="86"/>
    </location>
</feature>
<comment type="caution">
    <text evidence="4">The sequence shown here is derived from an EMBL/GenBank/DDBJ whole genome shotgun (WGS) entry which is preliminary data.</text>
</comment>
<keyword evidence="3" id="KW-0472">Membrane</keyword>
<dbReference type="EMBL" id="JAIVGD010000015">
    <property type="protein sequence ID" value="KAH0758062.1"/>
    <property type="molecule type" value="Genomic_DNA"/>
</dbReference>
<keyword evidence="3" id="KW-1133">Transmembrane helix</keyword>
<sequence length="397" mass="44358">MEGGSKKYKDFSKENPLGTNVPQVQVKGIEDVTEDNVATTLRRAIKFYSTLQAHDGHWVGDCGGPMFLMPGLVIVLFVTGGLNAVLSKERKREICRYLYNHQACCLVKKLMVEKGRKWILDHGSATAIASWGKMWLSVQCLEYLIGLGTIHFFQRYGFFLISFHFIQEGCGVIVGWFIYQCPTYTKEIMAREALQMKVNSQRGRKPSEGEGKTTETSKMETESSIKSVGSKGVVELSMQSGDLTSKQLKNKAPIGTGMPSTTEKTQSNGTVPCNKDMVRQQQNQASNIWKGIMQTTGDRSPMESSGSKQSWADEVEEEIASSSKHKSIWDNFDIAKLSNAGYKLDFVPPTKKGDIVEIELEDIESEIMYWGNAVVCYVLGAHPPFQVIQGYIQRLWG</sequence>
<feature type="region of interest" description="Disordered" evidence="2">
    <location>
        <begin position="198"/>
        <end position="230"/>
    </location>
</feature>
<dbReference type="Gene3D" id="1.50.10.20">
    <property type="match status" value="2"/>
</dbReference>
<feature type="compositionally biased region" description="Polar residues" evidence="2">
    <location>
        <begin position="258"/>
        <end position="271"/>
    </location>
</feature>
<feature type="transmembrane region" description="Helical" evidence="3">
    <location>
        <begin position="156"/>
        <end position="179"/>
    </location>
</feature>
<protein>
    <submittedName>
        <fullName evidence="4">Uncharacterized protein</fullName>
    </submittedName>
</protein>
<organism evidence="4 5">
    <name type="scientific">Solanum tuberosum</name>
    <name type="common">Potato</name>
    <dbReference type="NCBI Taxonomy" id="4113"/>
    <lineage>
        <taxon>Eukaryota</taxon>
        <taxon>Viridiplantae</taxon>
        <taxon>Streptophyta</taxon>
        <taxon>Embryophyta</taxon>
        <taxon>Tracheophyta</taxon>
        <taxon>Spermatophyta</taxon>
        <taxon>Magnoliopsida</taxon>
        <taxon>eudicotyledons</taxon>
        <taxon>Gunneridae</taxon>
        <taxon>Pentapetalae</taxon>
        <taxon>asterids</taxon>
        <taxon>lamiids</taxon>
        <taxon>Solanales</taxon>
        <taxon>Solanaceae</taxon>
        <taxon>Solanoideae</taxon>
        <taxon>Solaneae</taxon>
        <taxon>Solanum</taxon>
    </lineage>
</organism>
<evidence type="ECO:0000256" key="3">
    <source>
        <dbReference type="SAM" id="Phobius"/>
    </source>
</evidence>
<reference evidence="4 5" key="1">
    <citation type="journal article" date="2021" name="bioRxiv">
        <title>Chromosome-scale and haplotype-resolved genome assembly of a tetraploid potato cultivar.</title>
        <authorList>
            <person name="Sun H."/>
            <person name="Jiao W.-B."/>
            <person name="Krause K."/>
            <person name="Campoy J.A."/>
            <person name="Goel M."/>
            <person name="Folz-Donahue K."/>
            <person name="Kukat C."/>
            <person name="Huettel B."/>
            <person name="Schneeberger K."/>
        </authorList>
    </citation>
    <scope>NUCLEOTIDE SEQUENCE [LARGE SCALE GENOMIC DNA]</scope>
    <source>
        <strain evidence="4">SolTubOtavaFocal</strain>
        <tissue evidence="4">Leaves</tissue>
    </source>
</reference>
<keyword evidence="3" id="KW-0812">Transmembrane</keyword>
<proteinExistence type="inferred from homology"/>
<dbReference type="SUPFAM" id="SSF81853">
    <property type="entry name" value="Family 10 polysaccharide lyase"/>
    <property type="match status" value="1"/>
</dbReference>
<evidence type="ECO:0000313" key="4">
    <source>
        <dbReference type="EMBL" id="KAH0758062.1"/>
    </source>
</evidence>
<feature type="region of interest" description="Disordered" evidence="2">
    <location>
        <begin position="245"/>
        <end position="272"/>
    </location>
</feature>